<accession>A0AA88KU44</accession>
<evidence type="ECO:0008006" key="3">
    <source>
        <dbReference type="Google" id="ProtNLM"/>
    </source>
</evidence>
<organism evidence="1 2">
    <name type="scientific">Artemia franciscana</name>
    <name type="common">Brine shrimp</name>
    <name type="synonym">Artemia sanfranciscana</name>
    <dbReference type="NCBI Taxonomy" id="6661"/>
    <lineage>
        <taxon>Eukaryota</taxon>
        <taxon>Metazoa</taxon>
        <taxon>Ecdysozoa</taxon>
        <taxon>Arthropoda</taxon>
        <taxon>Crustacea</taxon>
        <taxon>Branchiopoda</taxon>
        <taxon>Anostraca</taxon>
        <taxon>Artemiidae</taxon>
        <taxon>Artemia</taxon>
    </lineage>
</organism>
<dbReference type="AlphaFoldDB" id="A0AA88KU44"/>
<keyword evidence="2" id="KW-1185">Reference proteome</keyword>
<protein>
    <recommendedName>
        <fullName evidence="3">Peptidase A2 domain-containing protein</fullName>
    </recommendedName>
</protein>
<dbReference type="InterPro" id="IPR021109">
    <property type="entry name" value="Peptidase_aspartic_dom_sf"/>
</dbReference>
<dbReference type="SUPFAM" id="SSF50630">
    <property type="entry name" value="Acid proteases"/>
    <property type="match status" value="1"/>
</dbReference>
<proteinExistence type="predicted"/>
<dbReference type="Gene3D" id="2.40.70.10">
    <property type="entry name" value="Acid Proteases"/>
    <property type="match status" value="1"/>
</dbReference>
<reference evidence="1" key="1">
    <citation type="submission" date="2023-07" db="EMBL/GenBank/DDBJ databases">
        <title>Chromosome-level genome assembly of Artemia franciscana.</title>
        <authorList>
            <person name="Jo E."/>
        </authorList>
    </citation>
    <scope>NUCLEOTIDE SEQUENCE</scope>
    <source>
        <tissue evidence="1">Whole body</tissue>
    </source>
</reference>
<sequence>MLVSCHVTVEPALSPSKPLDGCFVSYIARDKKRKLKSPDFPFLNKAKVNGLHILCFVDTGCSRLLIEYDLFQKILPAQNLIFTGSRVKSLSGEFLDVAGETEVLITIPGFRPVHWLALVIRGLSFDVMLGYDLLRHLNCYLDMATHTILPNDPSISFPDEKDFAFFSSENSARGCITLAKKTSIPPRSMVLLDCRARSLGQELPAGALDLFIPANEESSLHPCALESSGNRFLIPYFNNIGDVREISRREERGRHYSGSLRKF</sequence>
<dbReference type="Proteomes" id="UP001187531">
    <property type="component" value="Unassembled WGS sequence"/>
</dbReference>
<evidence type="ECO:0000313" key="1">
    <source>
        <dbReference type="EMBL" id="KAK2702431.1"/>
    </source>
</evidence>
<dbReference type="EMBL" id="JAVRJZ010000361">
    <property type="protein sequence ID" value="KAK2702431.1"/>
    <property type="molecule type" value="Genomic_DNA"/>
</dbReference>
<evidence type="ECO:0000313" key="2">
    <source>
        <dbReference type="Proteomes" id="UP001187531"/>
    </source>
</evidence>
<comment type="caution">
    <text evidence="1">The sequence shown here is derived from an EMBL/GenBank/DDBJ whole genome shotgun (WGS) entry which is preliminary data.</text>
</comment>
<gene>
    <name evidence="1" type="ORF">QYM36_018959</name>
</gene>
<name>A0AA88KU44_ARTSF</name>